<protein>
    <submittedName>
        <fullName evidence="1">Uncharacterized protein</fullName>
    </submittedName>
</protein>
<proteinExistence type="predicted"/>
<evidence type="ECO:0000313" key="1">
    <source>
        <dbReference type="EMBL" id="TFV71682.1"/>
    </source>
</evidence>
<reference evidence="1 2" key="1">
    <citation type="submission" date="2019-03" db="EMBL/GenBank/DDBJ databases">
        <title>Bradyrhizobium strains diversity.</title>
        <authorList>
            <person name="Urquiaga M.C.O."/>
            <person name="Hungria M."/>
            <person name="Delamuta J.R.M."/>
            <person name="Klepa M.S."/>
        </authorList>
    </citation>
    <scope>NUCLEOTIDE SEQUENCE [LARGE SCALE GENOMIC DNA]</scope>
    <source>
        <strain evidence="1 2">CNPSo 3426</strain>
    </source>
</reference>
<gene>
    <name evidence="1" type="ORF">E4K64_25480</name>
</gene>
<dbReference type="RefSeq" id="WP_135165961.1">
    <property type="nucleotide sequence ID" value="NZ_SPQS01000016.1"/>
</dbReference>
<comment type="caution">
    <text evidence="1">The sequence shown here is derived from an EMBL/GenBank/DDBJ whole genome shotgun (WGS) entry which is preliminary data.</text>
</comment>
<dbReference type="Proteomes" id="UP000297700">
    <property type="component" value="Unassembled WGS sequence"/>
</dbReference>
<evidence type="ECO:0000313" key="2">
    <source>
        <dbReference type="Proteomes" id="UP000297700"/>
    </source>
</evidence>
<sequence length="64" mass="7351">MSEHRLKVRDDYYVPAVAGRDGEVVRRLKGSEIYIARIDGLTTGYGSSRNEWTLTSADFDWLEK</sequence>
<accession>A0A4Y9NWL2</accession>
<organism evidence="1 2">
    <name type="scientific">Bradyrhizobium frederickii</name>
    <dbReference type="NCBI Taxonomy" id="2560054"/>
    <lineage>
        <taxon>Bacteria</taxon>
        <taxon>Pseudomonadati</taxon>
        <taxon>Pseudomonadota</taxon>
        <taxon>Alphaproteobacteria</taxon>
        <taxon>Hyphomicrobiales</taxon>
        <taxon>Nitrobacteraceae</taxon>
        <taxon>Bradyrhizobium</taxon>
    </lineage>
</organism>
<dbReference type="AlphaFoldDB" id="A0A4Y9NWL2"/>
<dbReference type="EMBL" id="SPQS01000016">
    <property type="protein sequence ID" value="TFV71682.1"/>
    <property type="molecule type" value="Genomic_DNA"/>
</dbReference>
<name>A0A4Y9NWL2_9BRAD</name>